<evidence type="ECO:0000313" key="1">
    <source>
        <dbReference type="EMBL" id="RAK34331.1"/>
    </source>
</evidence>
<keyword evidence="2" id="KW-1185">Reference proteome</keyword>
<dbReference type="AlphaFoldDB" id="A0A364K0D4"/>
<dbReference type="InterPro" id="IPR010349">
    <property type="entry name" value="Asparaginase_II"/>
</dbReference>
<dbReference type="Pfam" id="PF06089">
    <property type="entry name" value="Asparaginase_II"/>
    <property type="match status" value="1"/>
</dbReference>
<dbReference type="PANTHER" id="PTHR42110:SF1">
    <property type="entry name" value="L-ASPARAGINASE, PUTATIVE (AFU_ORTHOLOGUE AFUA_3G11890)-RELATED"/>
    <property type="match status" value="1"/>
</dbReference>
<dbReference type="RefSeq" id="WP_111574155.1">
    <property type="nucleotide sequence ID" value="NZ_JBHEEY010000001.1"/>
</dbReference>
<comment type="caution">
    <text evidence="1">The sequence shown here is derived from an EMBL/GenBank/DDBJ whole genome shotgun (WGS) entry which is preliminary data.</text>
</comment>
<accession>A0A364K0D4</accession>
<reference evidence="1 2" key="1">
    <citation type="submission" date="2018-06" db="EMBL/GenBank/DDBJ databases">
        <title>Genomic Encyclopedia of Type Strains, Phase IV (KMG-IV): sequencing the most valuable type-strain genomes for metagenomic binning, comparative biology and taxonomic classification.</title>
        <authorList>
            <person name="Goeker M."/>
        </authorList>
    </citation>
    <scope>NUCLEOTIDE SEQUENCE [LARGE SCALE GENOMIC DNA]</scope>
    <source>
        <strain evidence="1 2">DSM 26720</strain>
    </source>
</reference>
<dbReference type="OrthoDB" id="9780674at2"/>
<dbReference type="EMBL" id="QLMK01000001">
    <property type="protein sequence ID" value="RAK34331.1"/>
    <property type="molecule type" value="Genomic_DNA"/>
</dbReference>
<name>A0A364K0D4_9HYPH</name>
<gene>
    <name evidence="1" type="ORF">C7374_101665</name>
</gene>
<sequence length="340" mass="35976">MESNPVLVEVFRGPVVESRHRGAIAVFDADGKRVFSLGDTDRPTFPRSAVKSIQALPLVESGAADAFGFDDADLAMACASHSGEEEHAEKARAMLSKAGLDASALECGSHWPFQQSVLIPMAQSGKQPTSLHNNCSGKHAGFLATCVHCGMETQNYVALGSQIQDMVRDVMSDVTGAAHDIDHCGTDGCSIPTYAVPLANIAHGFAKMATGVGLGANRAKAAQRLFKACMAEPYYVAGTKRACTELMRMAPGRIFVKTGAEGVFCGAVPELGLGFALKCDDGATRAAEAMVAILLSRMFHKEEELSTKLAEFSHVEMKNWNGITFGSISPSEIFGSAIIG</sequence>
<organism evidence="1 2">
    <name type="scientific">Falsochrobactrum ovis</name>
    <dbReference type="NCBI Taxonomy" id="1293442"/>
    <lineage>
        <taxon>Bacteria</taxon>
        <taxon>Pseudomonadati</taxon>
        <taxon>Pseudomonadota</taxon>
        <taxon>Alphaproteobacteria</taxon>
        <taxon>Hyphomicrobiales</taxon>
        <taxon>Brucellaceae</taxon>
        <taxon>Falsochrobactrum</taxon>
    </lineage>
</organism>
<dbReference type="Proteomes" id="UP000249453">
    <property type="component" value="Unassembled WGS sequence"/>
</dbReference>
<proteinExistence type="predicted"/>
<protein>
    <submittedName>
        <fullName evidence="1">Asparaginase</fullName>
    </submittedName>
</protein>
<dbReference type="PANTHER" id="PTHR42110">
    <property type="entry name" value="L-ASPARAGINASE, PUTATIVE (AFU_ORTHOLOGUE AFUA_3G11890)-RELATED"/>
    <property type="match status" value="1"/>
</dbReference>
<evidence type="ECO:0000313" key="2">
    <source>
        <dbReference type="Proteomes" id="UP000249453"/>
    </source>
</evidence>